<name>A0A1M6RLD9_SELRU</name>
<dbReference type="EMBL" id="FRBC01000002">
    <property type="protein sequence ID" value="SHK33283.1"/>
    <property type="molecule type" value="Genomic_DNA"/>
</dbReference>
<gene>
    <name evidence="1" type="ORF">SAMN05216582_102138</name>
</gene>
<dbReference type="AlphaFoldDB" id="A0A1M6RLD9"/>
<dbReference type="Proteomes" id="UP000184263">
    <property type="component" value="Unassembled WGS sequence"/>
</dbReference>
<evidence type="ECO:0000313" key="2">
    <source>
        <dbReference type="Proteomes" id="UP000184263"/>
    </source>
</evidence>
<sequence>MFDFLKSKPKKKWHIIERPNESREYLQGWSIAGKNLQALFNKENNKLPNPYQGFCWLRTQIISPTFDSMNFRYKNRVFSVLVDLISEGNKSFFSNLRPYDSLIPHDLKVHQLEVCKKNDIIPCLFRIEMDSMQPLEDGWNLINTETGKKVVPTDITGDELHAVSEWELLNWGISIVIAELKKKGNKILSFTDMPGIMPQLWFEDIEGRKCWVQVIVNRPMEMFADSNTLPQEYKGYIAGVMIRPTAENKILYRSQQADIEFLGIRGIENVR</sequence>
<dbReference type="OrthoDB" id="8479597at2"/>
<reference evidence="1 2" key="1">
    <citation type="submission" date="2016-11" db="EMBL/GenBank/DDBJ databases">
        <authorList>
            <person name="Jaros S."/>
            <person name="Januszkiewicz K."/>
            <person name="Wedrychowicz H."/>
        </authorList>
    </citation>
    <scope>NUCLEOTIDE SEQUENCE [LARGE SCALE GENOMIC DNA]</scope>
    <source>
        <strain evidence="1 2">HD4</strain>
    </source>
</reference>
<protein>
    <submittedName>
        <fullName evidence="1">Uncharacterized protein</fullName>
    </submittedName>
</protein>
<accession>A0A1M6RLD9</accession>
<proteinExistence type="predicted"/>
<evidence type="ECO:0000313" key="1">
    <source>
        <dbReference type="EMBL" id="SHK33283.1"/>
    </source>
</evidence>
<dbReference type="RefSeq" id="WP_073088075.1">
    <property type="nucleotide sequence ID" value="NZ_FRBC01000002.1"/>
</dbReference>
<organism evidence="1 2">
    <name type="scientific">Selenomonas ruminantium</name>
    <dbReference type="NCBI Taxonomy" id="971"/>
    <lineage>
        <taxon>Bacteria</taxon>
        <taxon>Bacillati</taxon>
        <taxon>Bacillota</taxon>
        <taxon>Negativicutes</taxon>
        <taxon>Selenomonadales</taxon>
        <taxon>Selenomonadaceae</taxon>
        <taxon>Selenomonas</taxon>
    </lineage>
</organism>